<sequence>MEDQQAPDMPETTDIFLWANNTDGIKNDLDVELFLFNKNYTPYSTNFATELNAQIKPMFLYDILGFVTMGAGTGLSVRDFELSDGEENTLLRTDLEKVGRAETLLHLIEHERHDIVEFSEQEHEFKRIKGIVAKFTDPNDKDKKFYVIKMIQQGNVLKGATSWEFRDGKFGAFAAEVGFKLPSDNQVLVIDKDIFVFNQTKFERLFNYDYKKQAIADARVAEIEQQYKLSFPEGLTLQDMVRERKKIVTKLQKLEVGGVTQEQAVEYADEMQLDIMTDDAGAIIIMDGHDLDTFVSLINEDYMTSQITGKRYEIKSKKLLDEPDGEPPRG</sequence>
<dbReference type="RefSeq" id="WP_260763983.1">
    <property type="nucleotide sequence ID" value="NZ_CP045921.1"/>
</dbReference>
<dbReference type="KEGG" id="mama:GII36_01775"/>
<dbReference type="Proteomes" id="UP001059824">
    <property type="component" value="Chromosome"/>
</dbReference>
<reference evidence="1" key="1">
    <citation type="journal article" date="2021" name="Nat. Microbiol.">
        <title>Cocultivation of an ultrasmall environmental parasitic bacterium with lytic ability against bacteria associated with wastewater foams.</title>
        <authorList>
            <person name="Batinovic S."/>
            <person name="Rose J.J.A."/>
            <person name="Ratcliffe J."/>
            <person name="Seviour R.J."/>
            <person name="Petrovski S."/>
        </authorList>
    </citation>
    <scope>NUCLEOTIDE SEQUENCE</scope>
    <source>
        <strain evidence="1">JR1</strain>
    </source>
</reference>
<protein>
    <submittedName>
        <fullName evidence="1">DUF4868 domain-containing protein</fullName>
    </submittedName>
</protein>
<proteinExistence type="predicted"/>
<keyword evidence="2" id="KW-1185">Reference proteome</keyword>
<accession>A0A857MT12</accession>
<dbReference type="Pfam" id="PF16162">
    <property type="entry name" value="KwaB"/>
    <property type="match status" value="1"/>
</dbReference>
<evidence type="ECO:0000313" key="1">
    <source>
        <dbReference type="EMBL" id="QHN42577.1"/>
    </source>
</evidence>
<evidence type="ECO:0000313" key="2">
    <source>
        <dbReference type="Proteomes" id="UP001059824"/>
    </source>
</evidence>
<name>A0A857MT12_9BACT</name>
<dbReference type="AlphaFoldDB" id="A0A857MT12"/>
<organism evidence="1 2">
    <name type="scientific">Candidatus Mycosynbacter amalyticus</name>
    <dbReference type="NCBI Taxonomy" id="2665156"/>
    <lineage>
        <taxon>Bacteria</taxon>
        <taxon>Candidatus Saccharimonadota</taxon>
        <taxon>Candidatus Saccharimonadota incertae sedis</taxon>
        <taxon>Candidatus Mycosynbacter</taxon>
    </lineage>
</organism>
<gene>
    <name evidence="1" type="ORF">GII36_01775</name>
</gene>
<dbReference type="EMBL" id="CP045921">
    <property type="protein sequence ID" value="QHN42577.1"/>
    <property type="molecule type" value="Genomic_DNA"/>
</dbReference>
<dbReference type="InterPro" id="IPR032359">
    <property type="entry name" value="KwaB-like"/>
</dbReference>